<evidence type="ECO:0000313" key="1">
    <source>
        <dbReference type="EMBL" id="CAD8094689.1"/>
    </source>
</evidence>
<evidence type="ECO:0000313" key="2">
    <source>
        <dbReference type="Proteomes" id="UP000688137"/>
    </source>
</evidence>
<name>A0A8S1NTE2_PARPR</name>
<dbReference type="AlphaFoldDB" id="A0A8S1NTE2"/>
<gene>
    <name evidence="1" type="ORF">PPRIM_AZ9-3.1.T0960164</name>
</gene>
<reference evidence="1" key="1">
    <citation type="submission" date="2021-01" db="EMBL/GenBank/DDBJ databases">
        <authorList>
            <consortium name="Genoscope - CEA"/>
            <person name="William W."/>
        </authorList>
    </citation>
    <scope>NUCLEOTIDE SEQUENCE</scope>
</reference>
<sequence length="55" mass="6463">MVSAIIFHLKSINFIYDELKCINYRMKCSEFKTIHGPYKATLMNEITISSYKTLL</sequence>
<keyword evidence="2" id="KW-1185">Reference proteome</keyword>
<dbReference type="EMBL" id="CAJJDM010000099">
    <property type="protein sequence ID" value="CAD8094689.1"/>
    <property type="molecule type" value="Genomic_DNA"/>
</dbReference>
<protein>
    <submittedName>
        <fullName evidence="1">Uncharacterized protein</fullName>
    </submittedName>
</protein>
<accession>A0A8S1NTE2</accession>
<organism evidence="1 2">
    <name type="scientific">Paramecium primaurelia</name>
    <dbReference type="NCBI Taxonomy" id="5886"/>
    <lineage>
        <taxon>Eukaryota</taxon>
        <taxon>Sar</taxon>
        <taxon>Alveolata</taxon>
        <taxon>Ciliophora</taxon>
        <taxon>Intramacronucleata</taxon>
        <taxon>Oligohymenophorea</taxon>
        <taxon>Peniculida</taxon>
        <taxon>Parameciidae</taxon>
        <taxon>Paramecium</taxon>
    </lineage>
</organism>
<dbReference type="Proteomes" id="UP000688137">
    <property type="component" value="Unassembled WGS sequence"/>
</dbReference>
<comment type="caution">
    <text evidence="1">The sequence shown here is derived from an EMBL/GenBank/DDBJ whole genome shotgun (WGS) entry which is preliminary data.</text>
</comment>
<proteinExistence type="predicted"/>